<sequence length="958" mass="103542">MTRSGPRSSPLGASLPANDIHAISVSLPTWDNIVRYMAGDKAIHDKLESDYPRFYQHACVQTLNEAVLARLGFGVDDSKCLIFSSPDGARRCVQYFGEAVKGQPFWTRQAVFRLAVPTADENDKWARFWAVVFPASDASAEAATAFWGFMGDGISSRHAEFCFDRFLFMESFDAELEKSESRLRTHAPAASGNEAAPPAPWSSTQDGTAKESLRTMIAGLVTPSSGSESVHPEDVFLFSKGMCAMGEVARQLAPPYNSPASEAVIFGWPYGSTPKCVQASGYDRFTFLHRGAADELDALEASLASGERRIACLFCEIPSNPLCATPDLARVRALADRFGFVVVCDETIGTFVNVDPLPHVDVVVTSLTKMFSGACNVMGGSVVLNARSPHYARLRDALRQVHEDLVFPLDAATLLANSADFPARVHAANRNATAIASLLSRHPSVQQVNYPSLVASAPLYERYRRPGGGHGSLISFVFARPDSAVRFYDAVDLAKGPSFGTNFTLVLPYSQLAHAFELDWAESQGLAKHIIRISVGLEDEAVLVSKFEQALRQVEDFETPPRPSAATLDALCSLQQGIMKNKIEWGSAGAASSDFRSDVITRPSLRMLAAIVETTLGDDVFGEDRTTREFEAHVARIAGREDAMFVVTGTMANQLCLQALVTTRPSGIVFDADAHTLHYEAGGASLLSGGMAQPVAPSNGKYLRLQDLERHAVLPTDDVHRCPTGVVSMENTARGCVVPLDELRRIRDWARGHGIKTHLDGARLLEAVATGAGTLSDYCALVDLVSVDFSKNLGAPMGAMVVGDRRTIAAMRRTRKAIGGGMRQGGVLAAAAREALFENFGTGAEPERPMLRRVHALARRVAAEWTRRGGRLGRDVETNLVWLDLDAAGLEISPEILIDTAKRYGVALDGPRIVCHHQIDARAVQGLVRVFDELLGTDVGVNGIAYLEVLKGGGVAED</sequence>
<accession>A0AAN6VNU6</accession>
<dbReference type="CDD" id="cd06502">
    <property type="entry name" value="TA_like"/>
    <property type="match status" value="1"/>
</dbReference>
<dbReference type="InterPro" id="IPR000277">
    <property type="entry name" value="Cys/Met-Metab_PyrdxlP-dep_enz"/>
</dbReference>
<dbReference type="GO" id="GO:0003962">
    <property type="term" value="F:cystathionine gamma-synthase activity"/>
    <property type="evidence" value="ECO:0007669"/>
    <property type="project" value="TreeGrafter"/>
</dbReference>
<evidence type="ECO:0000256" key="4">
    <source>
        <dbReference type="ARBA" id="ARBA00023239"/>
    </source>
</evidence>
<dbReference type="AlphaFoldDB" id="A0AAN6VNU6"/>
<dbReference type="Pfam" id="PF01053">
    <property type="entry name" value="Cys_Met_Meta_PP"/>
    <property type="match status" value="1"/>
</dbReference>
<evidence type="ECO:0000256" key="5">
    <source>
        <dbReference type="SAM" id="MobiDB-lite"/>
    </source>
</evidence>
<evidence type="ECO:0000259" key="6">
    <source>
        <dbReference type="Pfam" id="PF01212"/>
    </source>
</evidence>
<comment type="caution">
    <text evidence="7">The sequence shown here is derived from an EMBL/GenBank/DDBJ whole genome shotgun (WGS) entry which is preliminary data.</text>
</comment>
<evidence type="ECO:0000256" key="2">
    <source>
        <dbReference type="ARBA" id="ARBA00006966"/>
    </source>
</evidence>
<evidence type="ECO:0000256" key="1">
    <source>
        <dbReference type="ARBA" id="ARBA00001933"/>
    </source>
</evidence>
<comment type="similarity">
    <text evidence="2">Belongs to the threonine aldolase family.</text>
</comment>
<dbReference type="GO" id="GO:0044283">
    <property type="term" value="P:small molecule biosynthetic process"/>
    <property type="evidence" value="ECO:0007669"/>
    <property type="project" value="UniProtKB-ARBA"/>
</dbReference>
<keyword evidence="4" id="KW-0456">Lyase</keyword>
<dbReference type="PANTHER" id="PTHR42699">
    <property type="match status" value="1"/>
</dbReference>
<evidence type="ECO:0000256" key="3">
    <source>
        <dbReference type="ARBA" id="ARBA00022898"/>
    </source>
</evidence>
<organism evidence="7 8">
    <name type="scientific">Chaetomidium leptoderma</name>
    <dbReference type="NCBI Taxonomy" id="669021"/>
    <lineage>
        <taxon>Eukaryota</taxon>
        <taxon>Fungi</taxon>
        <taxon>Dikarya</taxon>
        <taxon>Ascomycota</taxon>
        <taxon>Pezizomycotina</taxon>
        <taxon>Sordariomycetes</taxon>
        <taxon>Sordariomycetidae</taxon>
        <taxon>Sordariales</taxon>
        <taxon>Chaetomiaceae</taxon>
        <taxon>Chaetomidium</taxon>
    </lineage>
</organism>
<dbReference type="GO" id="GO:0019346">
    <property type="term" value="P:transsulfuration"/>
    <property type="evidence" value="ECO:0007669"/>
    <property type="project" value="InterPro"/>
</dbReference>
<dbReference type="PANTHER" id="PTHR42699:SF1">
    <property type="entry name" value="CYSTATHIONINE GAMMA-SYNTHASE-RELATED"/>
    <property type="match status" value="1"/>
</dbReference>
<dbReference type="GO" id="GO:0016829">
    <property type="term" value="F:lyase activity"/>
    <property type="evidence" value="ECO:0007669"/>
    <property type="project" value="UniProtKB-KW"/>
</dbReference>
<dbReference type="InterPro" id="IPR015421">
    <property type="entry name" value="PyrdxlP-dep_Trfase_major"/>
</dbReference>
<dbReference type="Gene3D" id="3.40.640.10">
    <property type="entry name" value="Type I PLP-dependent aspartate aminotransferase-like (Major domain)"/>
    <property type="match status" value="2"/>
</dbReference>
<name>A0AAN6VNU6_9PEZI</name>
<keyword evidence="3" id="KW-0663">Pyridoxal phosphate</keyword>
<dbReference type="Gene3D" id="3.90.1150.10">
    <property type="entry name" value="Aspartate Aminotransferase, domain 1"/>
    <property type="match status" value="2"/>
</dbReference>
<gene>
    <name evidence="7" type="ORF">C8A00DRAFT_32126</name>
</gene>
<proteinExistence type="inferred from homology"/>
<dbReference type="InterPro" id="IPR001597">
    <property type="entry name" value="ArAA_b-elim_lyase/Thr_aldolase"/>
</dbReference>
<dbReference type="FunFam" id="3.40.640.10:FF:000030">
    <property type="entry name" value="Low-specificity L-threonine aldolase"/>
    <property type="match status" value="1"/>
</dbReference>
<dbReference type="InterPro" id="IPR051750">
    <property type="entry name" value="Trans-sulfuration_enzymes"/>
</dbReference>
<dbReference type="GO" id="GO:0030170">
    <property type="term" value="F:pyridoxal phosphate binding"/>
    <property type="evidence" value="ECO:0007669"/>
    <property type="project" value="InterPro"/>
</dbReference>
<evidence type="ECO:0000313" key="7">
    <source>
        <dbReference type="EMBL" id="KAK4155042.1"/>
    </source>
</evidence>
<dbReference type="EMBL" id="MU856896">
    <property type="protein sequence ID" value="KAK4155042.1"/>
    <property type="molecule type" value="Genomic_DNA"/>
</dbReference>
<dbReference type="InterPro" id="IPR015424">
    <property type="entry name" value="PyrdxlP-dep_Trfase"/>
</dbReference>
<evidence type="ECO:0000313" key="8">
    <source>
        <dbReference type="Proteomes" id="UP001302745"/>
    </source>
</evidence>
<feature type="region of interest" description="Disordered" evidence="5">
    <location>
        <begin position="183"/>
        <end position="208"/>
    </location>
</feature>
<dbReference type="InterPro" id="IPR015422">
    <property type="entry name" value="PyrdxlP-dep_Trfase_small"/>
</dbReference>
<protein>
    <submittedName>
        <fullName evidence="7">Pyridoxal phosphate-dependent transferase</fullName>
    </submittedName>
</protein>
<keyword evidence="8" id="KW-1185">Reference proteome</keyword>
<dbReference type="Proteomes" id="UP001302745">
    <property type="component" value="Unassembled WGS sequence"/>
</dbReference>
<feature type="domain" description="Aromatic amino acid beta-eliminating lyase/threonine aldolase" evidence="6">
    <location>
        <begin position="594"/>
        <end position="887"/>
    </location>
</feature>
<keyword evidence="7" id="KW-0808">Transferase</keyword>
<reference evidence="7" key="1">
    <citation type="journal article" date="2023" name="Mol. Phylogenet. Evol.">
        <title>Genome-scale phylogeny and comparative genomics of the fungal order Sordariales.</title>
        <authorList>
            <person name="Hensen N."/>
            <person name="Bonometti L."/>
            <person name="Westerberg I."/>
            <person name="Brannstrom I.O."/>
            <person name="Guillou S."/>
            <person name="Cros-Aarteil S."/>
            <person name="Calhoun S."/>
            <person name="Haridas S."/>
            <person name="Kuo A."/>
            <person name="Mondo S."/>
            <person name="Pangilinan J."/>
            <person name="Riley R."/>
            <person name="LaButti K."/>
            <person name="Andreopoulos B."/>
            <person name="Lipzen A."/>
            <person name="Chen C."/>
            <person name="Yan M."/>
            <person name="Daum C."/>
            <person name="Ng V."/>
            <person name="Clum A."/>
            <person name="Steindorff A."/>
            <person name="Ohm R.A."/>
            <person name="Martin F."/>
            <person name="Silar P."/>
            <person name="Natvig D.O."/>
            <person name="Lalanne C."/>
            <person name="Gautier V."/>
            <person name="Ament-Velasquez S.L."/>
            <person name="Kruys A."/>
            <person name="Hutchinson M.I."/>
            <person name="Powell A.J."/>
            <person name="Barry K."/>
            <person name="Miller A.N."/>
            <person name="Grigoriev I.V."/>
            <person name="Debuchy R."/>
            <person name="Gladieux P."/>
            <person name="Hiltunen Thoren M."/>
            <person name="Johannesson H."/>
        </authorList>
    </citation>
    <scope>NUCLEOTIDE SEQUENCE</scope>
    <source>
        <strain evidence="7">CBS 538.74</strain>
    </source>
</reference>
<dbReference type="Pfam" id="PF01212">
    <property type="entry name" value="Beta_elim_lyase"/>
    <property type="match status" value="1"/>
</dbReference>
<dbReference type="SUPFAM" id="SSF53383">
    <property type="entry name" value="PLP-dependent transferases"/>
    <property type="match status" value="2"/>
</dbReference>
<comment type="cofactor">
    <cofactor evidence="1">
        <name>pyridoxal 5'-phosphate</name>
        <dbReference type="ChEBI" id="CHEBI:597326"/>
    </cofactor>
</comment>
<reference evidence="7" key="2">
    <citation type="submission" date="2023-05" db="EMBL/GenBank/DDBJ databases">
        <authorList>
            <consortium name="Lawrence Berkeley National Laboratory"/>
            <person name="Steindorff A."/>
            <person name="Hensen N."/>
            <person name="Bonometti L."/>
            <person name="Westerberg I."/>
            <person name="Brannstrom I.O."/>
            <person name="Guillou S."/>
            <person name="Cros-Aarteil S."/>
            <person name="Calhoun S."/>
            <person name="Haridas S."/>
            <person name="Kuo A."/>
            <person name="Mondo S."/>
            <person name="Pangilinan J."/>
            <person name="Riley R."/>
            <person name="Labutti K."/>
            <person name="Andreopoulos B."/>
            <person name="Lipzen A."/>
            <person name="Chen C."/>
            <person name="Yanf M."/>
            <person name="Daum C."/>
            <person name="Ng V."/>
            <person name="Clum A."/>
            <person name="Ohm R."/>
            <person name="Martin F."/>
            <person name="Silar P."/>
            <person name="Natvig D."/>
            <person name="Lalanne C."/>
            <person name="Gautier V."/>
            <person name="Ament-Velasquez S.L."/>
            <person name="Kruys A."/>
            <person name="Hutchinson M.I."/>
            <person name="Powell A.J."/>
            <person name="Barry K."/>
            <person name="Miller A.N."/>
            <person name="Grigoriev I.V."/>
            <person name="Debuchy R."/>
            <person name="Gladieux P."/>
            <person name="Thoren M.H."/>
            <person name="Johannesson H."/>
        </authorList>
    </citation>
    <scope>NUCLEOTIDE SEQUENCE</scope>
    <source>
        <strain evidence="7">CBS 538.74</strain>
    </source>
</reference>